<name>A0AA36MM88_9DINO</name>
<comment type="caution">
    <text evidence="1">The sequence shown here is derived from an EMBL/GenBank/DDBJ whole genome shotgun (WGS) entry which is preliminary data.</text>
</comment>
<sequence length="145" mass="15938">MEMSKLPKGLRCFEVPGCTGKILQGGADAVRPVRGDVQVIVNCARRSGDSKVESGPGQDVYWLPMTEANMQEASRRYLQEYGPRLVEALRSGKVIAVHCQEGVHRSVEFAKQLQSFASHGELAEACPSKLESLQEAGEEEEEEEC</sequence>
<evidence type="ECO:0000313" key="1">
    <source>
        <dbReference type="EMBL" id="CAJ1377834.1"/>
    </source>
</evidence>
<accession>A0AA36MM88</accession>
<organism evidence="1 2">
    <name type="scientific">Effrenium voratum</name>
    <dbReference type="NCBI Taxonomy" id="2562239"/>
    <lineage>
        <taxon>Eukaryota</taxon>
        <taxon>Sar</taxon>
        <taxon>Alveolata</taxon>
        <taxon>Dinophyceae</taxon>
        <taxon>Suessiales</taxon>
        <taxon>Symbiodiniaceae</taxon>
        <taxon>Effrenium</taxon>
    </lineage>
</organism>
<reference evidence="1" key="1">
    <citation type="submission" date="2023-08" db="EMBL/GenBank/DDBJ databases">
        <authorList>
            <person name="Chen Y."/>
            <person name="Shah S."/>
            <person name="Dougan E. K."/>
            <person name="Thang M."/>
            <person name="Chan C."/>
        </authorList>
    </citation>
    <scope>NUCLEOTIDE SEQUENCE</scope>
</reference>
<dbReference type="Gene3D" id="3.90.190.10">
    <property type="entry name" value="Protein tyrosine phosphatase superfamily"/>
    <property type="match status" value="1"/>
</dbReference>
<dbReference type="AlphaFoldDB" id="A0AA36MM88"/>
<dbReference type="Proteomes" id="UP001178507">
    <property type="component" value="Unassembled WGS sequence"/>
</dbReference>
<proteinExistence type="predicted"/>
<dbReference type="SUPFAM" id="SSF52799">
    <property type="entry name" value="(Phosphotyrosine protein) phosphatases II"/>
    <property type="match status" value="1"/>
</dbReference>
<gene>
    <name evidence="1" type="ORF">EVOR1521_LOCUS6537</name>
</gene>
<protein>
    <submittedName>
        <fullName evidence="1">Uncharacterized protein</fullName>
    </submittedName>
</protein>
<keyword evidence="2" id="KW-1185">Reference proteome</keyword>
<evidence type="ECO:0000313" key="2">
    <source>
        <dbReference type="Proteomes" id="UP001178507"/>
    </source>
</evidence>
<dbReference type="InterPro" id="IPR029021">
    <property type="entry name" value="Prot-tyrosine_phosphatase-like"/>
</dbReference>
<dbReference type="EMBL" id="CAUJNA010000493">
    <property type="protein sequence ID" value="CAJ1377834.1"/>
    <property type="molecule type" value="Genomic_DNA"/>
</dbReference>